<evidence type="ECO:0000259" key="1">
    <source>
        <dbReference type="Pfam" id="PF13521"/>
    </source>
</evidence>
<feature type="domain" description="NadR/Ttd14 AAA" evidence="1">
    <location>
        <begin position="2"/>
        <end position="162"/>
    </location>
</feature>
<dbReference type="InterPro" id="IPR038727">
    <property type="entry name" value="NadR/Ttd14_AAA_dom"/>
</dbReference>
<dbReference type="SUPFAM" id="SSF52540">
    <property type="entry name" value="P-loop containing nucleoside triphosphate hydrolases"/>
    <property type="match status" value="1"/>
</dbReference>
<dbReference type="Proteomes" id="UP000178104">
    <property type="component" value="Unassembled WGS sequence"/>
</dbReference>
<reference evidence="2 3" key="1">
    <citation type="journal article" date="2016" name="Nat. Commun.">
        <title>Thousands of microbial genomes shed light on interconnected biogeochemical processes in an aquifer system.</title>
        <authorList>
            <person name="Anantharaman K."/>
            <person name="Brown C.T."/>
            <person name="Hug L.A."/>
            <person name="Sharon I."/>
            <person name="Castelle C.J."/>
            <person name="Probst A.J."/>
            <person name="Thomas B.C."/>
            <person name="Singh A."/>
            <person name="Wilkins M.J."/>
            <person name="Karaoz U."/>
            <person name="Brodie E.L."/>
            <person name="Williams K.H."/>
            <person name="Hubbard S.S."/>
            <person name="Banfield J.F."/>
        </authorList>
    </citation>
    <scope>NUCLEOTIDE SEQUENCE [LARGE SCALE GENOMIC DNA]</scope>
</reference>
<name>A0A1F6XNC7_9BACT</name>
<evidence type="ECO:0000313" key="2">
    <source>
        <dbReference type="EMBL" id="OGI95636.1"/>
    </source>
</evidence>
<organism evidence="2 3">
    <name type="scientific">Candidatus Nomurabacteria bacterium RIFCSPLOWO2_01_FULL_42_17</name>
    <dbReference type="NCBI Taxonomy" id="1801780"/>
    <lineage>
        <taxon>Bacteria</taxon>
        <taxon>Candidatus Nomuraibacteriota</taxon>
    </lineage>
</organism>
<comment type="caution">
    <text evidence="2">The sequence shown here is derived from an EMBL/GenBank/DDBJ whole genome shotgun (WGS) entry which is preliminary data.</text>
</comment>
<dbReference type="InterPro" id="IPR027417">
    <property type="entry name" value="P-loop_NTPase"/>
</dbReference>
<evidence type="ECO:0000313" key="3">
    <source>
        <dbReference type="Proteomes" id="UP000178104"/>
    </source>
</evidence>
<dbReference type="EMBL" id="MFVE01000005">
    <property type="protein sequence ID" value="OGI95636.1"/>
    <property type="molecule type" value="Genomic_DNA"/>
</dbReference>
<dbReference type="STRING" id="1801780.A2917_03745"/>
<dbReference type="Gene3D" id="3.40.50.300">
    <property type="entry name" value="P-loop containing nucleotide triphosphate hydrolases"/>
    <property type="match status" value="1"/>
</dbReference>
<dbReference type="Pfam" id="PF13521">
    <property type="entry name" value="AAA_28"/>
    <property type="match status" value="1"/>
</dbReference>
<dbReference type="AlphaFoldDB" id="A0A1F6XNC7"/>
<sequence length="177" mass="20096">MKIVIIGAQGVGKTTLAKQINKHYPDFKILPEAARLAMKAGYKLDHTATTETELWLIAKQIELESGEGKWVADRCGIDLLAYIHHLFSEESSLIEFATKTLVPRFSKYDLVLYLPSGEFAIVDDGVRATDMKFQEAIDERIRDVIETHKIPFVKIVGSPFERLARVKNLLHKFAQRI</sequence>
<gene>
    <name evidence="2" type="ORF">A2917_03745</name>
</gene>
<accession>A0A1F6XNC7</accession>
<proteinExistence type="predicted"/>
<protein>
    <recommendedName>
        <fullName evidence="1">NadR/Ttd14 AAA domain-containing protein</fullName>
    </recommendedName>
</protein>